<comment type="caution">
    <text evidence="7">The sequence shown here is derived from an EMBL/GenBank/DDBJ whole genome shotgun (WGS) entry which is preliminary data.</text>
</comment>
<evidence type="ECO:0000313" key="8">
    <source>
        <dbReference type="Proteomes" id="UP001629244"/>
    </source>
</evidence>
<name>A0ABW8YQC6_9SPHN</name>
<evidence type="ECO:0000313" key="7">
    <source>
        <dbReference type="EMBL" id="MFL9842473.1"/>
    </source>
</evidence>
<dbReference type="InterPro" id="IPR000644">
    <property type="entry name" value="CBS_dom"/>
</dbReference>
<feature type="domain" description="Methyl-accepting transducer" evidence="5">
    <location>
        <begin position="177"/>
        <end position="406"/>
    </location>
</feature>
<evidence type="ECO:0000259" key="5">
    <source>
        <dbReference type="PROSITE" id="PS50111"/>
    </source>
</evidence>
<gene>
    <name evidence="7" type="ORF">ABS767_16000</name>
</gene>
<sequence>MFLSERPDPKSEATSTRDWLSTIERTPPFLRRSDTLFTAIGMFQANMELRLLPVVDAGHRPVGALFEKDVRRLLLNPFGHALMRNPAYGSGLAAHIRPCPTTEVDQEIGAVLDAYRAASGQEGMIMTHQGRLFAVVANRRIVSLAVERELAHARAQLRRSTRIEAASARFEGQVAVLARTLATLSQQIGGNAGATASRAADTGDRAAAVASAAAQTSLGMTGIAERGRMLATAFAAINDDTARAKAAAENAVGLVGEGGARMRQLIRSAESIDTVIALIGEIAGKVNLLALNATIEAARAGEAGRGFTVVANEVKALATQAGHAAGRITAEVAELCTGIAQVADGHGEVERAIAAMARLCDTVEDAVATQRETTRLIATTVEETVSASAMIADDVGAIGGSAHSASLNAQDMGGLARGIRAEAEALDAAVQGFLAELRAA</sequence>
<dbReference type="PROSITE" id="PS51371">
    <property type="entry name" value="CBS"/>
    <property type="match status" value="1"/>
</dbReference>
<accession>A0ABW8YQC6</accession>
<evidence type="ECO:0000259" key="6">
    <source>
        <dbReference type="PROSITE" id="PS51371"/>
    </source>
</evidence>
<keyword evidence="1 3" id="KW-0807">Transducer</keyword>
<dbReference type="SUPFAM" id="SSF54631">
    <property type="entry name" value="CBS-domain pair"/>
    <property type="match status" value="1"/>
</dbReference>
<dbReference type="InterPro" id="IPR046342">
    <property type="entry name" value="CBS_dom_sf"/>
</dbReference>
<evidence type="ECO:0000256" key="2">
    <source>
        <dbReference type="ARBA" id="ARBA00029447"/>
    </source>
</evidence>
<dbReference type="SUPFAM" id="SSF58104">
    <property type="entry name" value="Methyl-accepting chemotaxis protein (MCP) signaling domain"/>
    <property type="match status" value="1"/>
</dbReference>
<reference evidence="7 8" key="1">
    <citation type="submission" date="2024-06" db="EMBL/GenBank/DDBJ databases">
        <authorList>
            <person name="Kaempfer P."/>
            <person name="Viver T."/>
        </authorList>
    </citation>
    <scope>NUCLEOTIDE SEQUENCE [LARGE SCALE GENOMIC DNA]</scope>
    <source>
        <strain evidence="7 8">ST-64</strain>
    </source>
</reference>
<evidence type="ECO:0000256" key="1">
    <source>
        <dbReference type="ARBA" id="ARBA00023224"/>
    </source>
</evidence>
<dbReference type="PROSITE" id="PS50111">
    <property type="entry name" value="CHEMOTAXIS_TRANSDUC_2"/>
    <property type="match status" value="1"/>
</dbReference>
<dbReference type="PANTHER" id="PTHR32089">
    <property type="entry name" value="METHYL-ACCEPTING CHEMOTAXIS PROTEIN MCPB"/>
    <property type="match status" value="1"/>
</dbReference>
<dbReference type="Pfam" id="PF00015">
    <property type="entry name" value="MCPsignal"/>
    <property type="match status" value="1"/>
</dbReference>
<proteinExistence type="inferred from homology"/>
<feature type="domain" description="CBS" evidence="6">
    <location>
        <begin position="23"/>
        <end position="82"/>
    </location>
</feature>
<keyword evidence="4" id="KW-0129">CBS domain</keyword>
<dbReference type="PANTHER" id="PTHR32089:SF112">
    <property type="entry name" value="LYSOZYME-LIKE PROTEIN-RELATED"/>
    <property type="match status" value="1"/>
</dbReference>
<dbReference type="Gene3D" id="1.10.287.950">
    <property type="entry name" value="Methyl-accepting chemotaxis protein"/>
    <property type="match status" value="1"/>
</dbReference>
<dbReference type="InterPro" id="IPR004090">
    <property type="entry name" value="Chemotax_Me-accpt_rcpt"/>
</dbReference>
<dbReference type="RefSeq" id="WP_408080171.1">
    <property type="nucleotide sequence ID" value="NZ_JBELQC010000003.1"/>
</dbReference>
<keyword evidence="8" id="KW-1185">Reference proteome</keyword>
<evidence type="ECO:0000256" key="4">
    <source>
        <dbReference type="PROSITE-ProRule" id="PRU00703"/>
    </source>
</evidence>
<evidence type="ECO:0000256" key="3">
    <source>
        <dbReference type="PROSITE-ProRule" id="PRU00284"/>
    </source>
</evidence>
<comment type="similarity">
    <text evidence="2">Belongs to the methyl-accepting chemotaxis (MCP) protein family.</text>
</comment>
<protein>
    <submittedName>
        <fullName evidence="7">Methyl-accepting chemotaxis protein</fullName>
    </submittedName>
</protein>
<organism evidence="7 8">
    <name type="scientific">Sphingomonas plantiphila</name>
    <dbReference type="NCBI Taxonomy" id="3163295"/>
    <lineage>
        <taxon>Bacteria</taxon>
        <taxon>Pseudomonadati</taxon>
        <taxon>Pseudomonadota</taxon>
        <taxon>Alphaproteobacteria</taxon>
        <taxon>Sphingomonadales</taxon>
        <taxon>Sphingomonadaceae</taxon>
        <taxon>Sphingomonas</taxon>
    </lineage>
</organism>
<dbReference type="InterPro" id="IPR004089">
    <property type="entry name" value="MCPsignal_dom"/>
</dbReference>
<dbReference type="PRINTS" id="PR00260">
    <property type="entry name" value="CHEMTRNSDUCR"/>
</dbReference>
<dbReference type="SMART" id="SM00283">
    <property type="entry name" value="MA"/>
    <property type="match status" value="1"/>
</dbReference>
<dbReference type="EMBL" id="JBELQC010000003">
    <property type="protein sequence ID" value="MFL9842473.1"/>
    <property type="molecule type" value="Genomic_DNA"/>
</dbReference>
<dbReference type="Proteomes" id="UP001629244">
    <property type="component" value="Unassembled WGS sequence"/>
</dbReference>